<proteinExistence type="inferred from homology"/>
<dbReference type="AlphaFoldDB" id="A0AAP9IZP6"/>
<dbReference type="GO" id="GO:0003700">
    <property type="term" value="F:DNA-binding transcription factor activity"/>
    <property type="evidence" value="ECO:0007669"/>
    <property type="project" value="InterPro"/>
</dbReference>
<dbReference type="PROSITE" id="PS50931">
    <property type="entry name" value="HTH_LYSR"/>
    <property type="match status" value="1"/>
</dbReference>
<keyword evidence="9" id="KW-1185">Reference proteome</keyword>
<evidence type="ECO:0000313" key="6">
    <source>
        <dbReference type="EMBL" id="MCY9610716.1"/>
    </source>
</evidence>
<evidence type="ECO:0000259" key="5">
    <source>
        <dbReference type="PROSITE" id="PS50931"/>
    </source>
</evidence>
<evidence type="ECO:0000256" key="2">
    <source>
        <dbReference type="ARBA" id="ARBA00023015"/>
    </source>
</evidence>
<feature type="domain" description="HTH lysR-type" evidence="5">
    <location>
        <begin position="8"/>
        <end position="62"/>
    </location>
</feature>
<dbReference type="Proteomes" id="UP001209276">
    <property type="component" value="Unassembled WGS sequence"/>
</dbReference>
<organism evidence="7 8">
    <name type="scientific">Paenibacillus thiaminolyticus</name>
    <name type="common">Bacillus thiaminolyticus</name>
    <dbReference type="NCBI Taxonomy" id="49283"/>
    <lineage>
        <taxon>Bacteria</taxon>
        <taxon>Bacillati</taxon>
        <taxon>Bacillota</taxon>
        <taxon>Bacilli</taxon>
        <taxon>Bacillales</taxon>
        <taxon>Paenibacillaceae</taxon>
        <taxon>Paenibacillus</taxon>
    </lineage>
</organism>
<name>A0AAP9IZP6_PANTH</name>
<dbReference type="Gene3D" id="3.40.190.290">
    <property type="match status" value="1"/>
</dbReference>
<evidence type="ECO:0000256" key="1">
    <source>
        <dbReference type="ARBA" id="ARBA00009437"/>
    </source>
</evidence>
<dbReference type="EMBL" id="CP041405">
    <property type="protein sequence ID" value="QDM42711.1"/>
    <property type="molecule type" value="Genomic_DNA"/>
</dbReference>
<reference evidence="6 9" key="2">
    <citation type="submission" date="2022-05" db="EMBL/GenBank/DDBJ databases">
        <title>Genome Sequencing of Bee-Associated Microbes.</title>
        <authorList>
            <person name="Dunlap C."/>
        </authorList>
    </citation>
    <scope>NUCLEOTIDE SEQUENCE [LARGE SCALE GENOMIC DNA]</scope>
    <source>
        <strain evidence="6 9">NRRL B-14613</strain>
    </source>
</reference>
<evidence type="ECO:0000313" key="8">
    <source>
        <dbReference type="Proteomes" id="UP000315377"/>
    </source>
</evidence>
<dbReference type="EMBL" id="JAMDMM010000062">
    <property type="protein sequence ID" value="MCY9610716.1"/>
    <property type="molecule type" value="Genomic_DNA"/>
</dbReference>
<reference evidence="7 8" key="1">
    <citation type="submission" date="2019-07" db="EMBL/GenBank/DDBJ databases">
        <title>Paenibacillus thiaminolyticus NRRL B-4156.</title>
        <authorList>
            <person name="Hehnly C."/>
            <person name="Zhang L."/>
        </authorList>
    </citation>
    <scope>NUCLEOTIDE SEQUENCE [LARGE SCALE GENOMIC DNA]</scope>
    <source>
        <strain evidence="7 8">NRRL B-4156</strain>
    </source>
</reference>
<accession>A0AAP9IZP6</accession>
<dbReference type="PANTHER" id="PTHR30126">
    <property type="entry name" value="HTH-TYPE TRANSCRIPTIONAL REGULATOR"/>
    <property type="match status" value="1"/>
</dbReference>
<dbReference type="Pfam" id="PF00126">
    <property type="entry name" value="HTH_1"/>
    <property type="match status" value="1"/>
</dbReference>
<dbReference type="GeneID" id="76995091"/>
<dbReference type="SUPFAM" id="SSF46785">
    <property type="entry name" value="Winged helix' DNA-binding domain"/>
    <property type="match status" value="1"/>
</dbReference>
<protein>
    <submittedName>
        <fullName evidence="7">LysR family transcriptional regulator</fullName>
    </submittedName>
</protein>
<dbReference type="CDD" id="cd05466">
    <property type="entry name" value="PBP2_LTTR_substrate"/>
    <property type="match status" value="1"/>
</dbReference>
<dbReference type="InterPro" id="IPR000847">
    <property type="entry name" value="LysR_HTH_N"/>
</dbReference>
<evidence type="ECO:0000256" key="4">
    <source>
        <dbReference type="ARBA" id="ARBA00023163"/>
    </source>
</evidence>
<dbReference type="GO" id="GO:0000976">
    <property type="term" value="F:transcription cis-regulatory region binding"/>
    <property type="evidence" value="ECO:0007669"/>
    <property type="project" value="TreeGrafter"/>
</dbReference>
<dbReference type="PANTHER" id="PTHR30126:SF40">
    <property type="entry name" value="HTH-TYPE TRANSCRIPTIONAL REGULATOR GLTR"/>
    <property type="match status" value="1"/>
</dbReference>
<dbReference type="Gene3D" id="1.10.10.10">
    <property type="entry name" value="Winged helix-like DNA-binding domain superfamily/Winged helix DNA-binding domain"/>
    <property type="match status" value="1"/>
</dbReference>
<evidence type="ECO:0000256" key="3">
    <source>
        <dbReference type="ARBA" id="ARBA00023125"/>
    </source>
</evidence>
<keyword evidence="2" id="KW-0805">Transcription regulation</keyword>
<keyword evidence="4" id="KW-0804">Transcription</keyword>
<sequence>MIELLEGRVMKTFIAVMEEKSFSRAAERLGYVQSTVTTHIQSLEQACKQKLFHRLPRGVKPTPAGEKMMKYAYQFVHLGSSIEEAMNELEQPKGTVYLRMQESFFLTRFSSFMQYFVNKYPEVKLQIEAGFYQDILDHVLEHAIDFGMVPRDPQRHDVIFYPLVEEKLIFIASRALMREVETEGLERLSQEVLISFGTDCLYHTQASQALQEAGIAVKEALELPSLDMIKQSVKCGSGFALIPEIAVQAELAAGEFDVLPIGSDIRSTHGMIVHKSRELSFPARLLLSEWTEHSNVHSYAAKR</sequence>
<keyword evidence="3" id="KW-0238">DNA-binding</keyword>
<dbReference type="InterPro" id="IPR005119">
    <property type="entry name" value="LysR_subst-bd"/>
</dbReference>
<evidence type="ECO:0000313" key="7">
    <source>
        <dbReference type="EMBL" id="QDM42711.1"/>
    </source>
</evidence>
<dbReference type="Pfam" id="PF03466">
    <property type="entry name" value="LysR_substrate"/>
    <property type="match status" value="1"/>
</dbReference>
<dbReference type="RefSeq" id="WP_087440992.1">
    <property type="nucleotide sequence ID" value="NZ_CABMNB010000012.1"/>
</dbReference>
<evidence type="ECO:0000313" key="9">
    <source>
        <dbReference type="Proteomes" id="UP001209276"/>
    </source>
</evidence>
<gene>
    <name evidence="7" type="ORF">FLT43_03755</name>
    <name evidence="6" type="ORF">M5W83_26570</name>
</gene>
<dbReference type="SUPFAM" id="SSF53850">
    <property type="entry name" value="Periplasmic binding protein-like II"/>
    <property type="match status" value="1"/>
</dbReference>
<comment type="similarity">
    <text evidence="1">Belongs to the LysR transcriptional regulatory family.</text>
</comment>
<dbReference type="InterPro" id="IPR036388">
    <property type="entry name" value="WH-like_DNA-bd_sf"/>
</dbReference>
<dbReference type="InterPro" id="IPR036390">
    <property type="entry name" value="WH_DNA-bd_sf"/>
</dbReference>
<dbReference type="Proteomes" id="UP000315377">
    <property type="component" value="Chromosome"/>
</dbReference>